<dbReference type="InterPro" id="IPR000203">
    <property type="entry name" value="GPS"/>
</dbReference>
<protein>
    <recommendedName>
        <fullName evidence="12">G-protein coupled receptors family 2 profile 2 domain-containing protein</fullName>
    </recommendedName>
</protein>
<dbReference type="Gene3D" id="2.60.220.50">
    <property type="match status" value="1"/>
</dbReference>
<sequence>MFNNVTVNSDAVLSATVVNANGPLNNLDPPVELGFGTTTGLIAGRSVCVYWDEVTLTWSDVGSVITNSSNTTLTCTFNHLTNFATLFLPGDDTSISNSHVLDILTVVGCSISGASCLLLILIFIFVPKTRLKGRKKGAILLANLATAILLLDIFLIVSEQEIVTSSMTSCLAVSVLTYFSMMSVFTWMMVEGFSIASIIIYPFKTRGKLFGNWFMIASCLWGWLLPALVIMFTTIFNIDMYKRTDGECYIQPGLVLYAVLIPAAITLGVNLMLYVFLTYKVTCAKRPNFMAGKSKDLQKNLLFSLTLFVTLGLTWIFGFVIIPGNGDASFAFSVLFTVFNSLQGFFLFLLYVVRQKFTRSAISEQARRISTYAIPTTRTTQSSRPSTRHISSSTSFHENDAFEEEIENWRSEASVVQQGAR</sequence>
<feature type="domain" description="GAIN-B" evidence="8">
    <location>
        <begin position="1"/>
        <end position="93"/>
    </location>
</feature>
<evidence type="ECO:0000256" key="3">
    <source>
        <dbReference type="ARBA" id="ARBA00022989"/>
    </source>
</evidence>
<feature type="region of interest" description="Disordered" evidence="6">
    <location>
        <begin position="377"/>
        <end position="405"/>
    </location>
</feature>
<evidence type="ECO:0000256" key="1">
    <source>
        <dbReference type="ARBA" id="ARBA00004141"/>
    </source>
</evidence>
<organism evidence="10 11">
    <name type="scientific">Ciona intestinalis</name>
    <name type="common">Transparent sea squirt</name>
    <name type="synonym">Ascidia intestinalis</name>
    <dbReference type="NCBI Taxonomy" id="7719"/>
    <lineage>
        <taxon>Eukaryota</taxon>
        <taxon>Metazoa</taxon>
        <taxon>Chordata</taxon>
        <taxon>Tunicata</taxon>
        <taxon>Ascidiacea</taxon>
        <taxon>Phlebobranchia</taxon>
        <taxon>Cionidae</taxon>
        <taxon>Ciona</taxon>
    </lineage>
</organism>
<keyword evidence="11" id="KW-1185">Reference proteome</keyword>
<dbReference type="PANTHER" id="PTHR45692:SF1">
    <property type="entry name" value="G-PROTEIN COUPLED RECEPTORS FAMILY 2 PROFILE 2 DOMAIN-CONTAINING PROTEIN"/>
    <property type="match status" value="1"/>
</dbReference>
<reference evidence="10" key="3">
    <citation type="submission" date="2025-09" db="UniProtKB">
        <authorList>
            <consortium name="Ensembl"/>
        </authorList>
    </citation>
    <scope>IDENTIFICATION</scope>
</reference>
<dbReference type="OMA" id="SFHENDA"/>
<proteinExistence type="predicted"/>
<name>F7BAS4_CIOIN</name>
<reference evidence="10" key="2">
    <citation type="submission" date="2025-08" db="UniProtKB">
        <authorList>
            <consortium name="Ensembl"/>
        </authorList>
    </citation>
    <scope>IDENTIFICATION</scope>
</reference>
<keyword evidence="4 7" id="KW-0472">Membrane</keyword>
<feature type="transmembrane region" description="Helical" evidence="7">
    <location>
        <begin position="213"/>
        <end position="236"/>
    </location>
</feature>
<dbReference type="SMART" id="SM00303">
    <property type="entry name" value="GPS"/>
    <property type="match status" value="1"/>
</dbReference>
<comment type="subcellular location">
    <subcellularLocation>
        <location evidence="1">Membrane</location>
        <topology evidence="1">Multi-pass membrane protein</topology>
    </subcellularLocation>
</comment>
<feature type="transmembrane region" description="Helical" evidence="7">
    <location>
        <begin position="300"/>
        <end position="322"/>
    </location>
</feature>
<dbReference type="PROSITE" id="PS50261">
    <property type="entry name" value="G_PROTEIN_RECEP_F2_4"/>
    <property type="match status" value="1"/>
</dbReference>
<dbReference type="PANTHER" id="PTHR45692">
    <property type="entry name" value="G_PROTEIN_RECEP_F2_4 DOMAIN-CONTAINING PROTEIN"/>
    <property type="match status" value="1"/>
</dbReference>
<dbReference type="InParanoid" id="F7BAS4"/>
<dbReference type="GO" id="GO:0007166">
    <property type="term" value="P:cell surface receptor signaling pathway"/>
    <property type="evidence" value="ECO:0007669"/>
    <property type="project" value="InterPro"/>
</dbReference>
<dbReference type="Proteomes" id="UP000008144">
    <property type="component" value="Unassembled WGS sequence"/>
</dbReference>
<keyword evidence="5" id="KW-1015">Disulfide bond</keyword>
<dbReference type="HOGENOM" id="CLU_652048_0_0_1"/>
<evidence type="ECO:0000313" key="10">
    <source>
        <dbReference type="Ensembl" id="ENSCINP00000001727.3"/>
    </source>
</evidence>
<keyword evidence="3 7" id="KW-1133">Transmembrane helix</keyword>
<dbReference type="PRINTS" id="PR00249">
    <property type="entry name" value="GPCRSECRETIN"/>
</dbReference>
<dbReference type="Gene3D" id="1.20.1070.10">
    <property type="entry name" value="Rhodopsin 7-helix transmembrane proteins"/>
    <property type="match status" value="1"/>
</dbReference>
<keyword evidence="2 7" id="KW-0812">Transmembrane</keyword>
<dbReference type="GO" id="GO:0004930">
    <property type="term" value="F:G protein-coupled receptor activity"/>
    <property type="evidence" value="ECO:0000318"/>
    <property type="project" value="GO_Central"/>
</dbReference>
<dbReference type="GO" id="GO:0005886">
    <property type="term" value="C:plasma membrane"/>
    <property type="evidence" value="ECO:0000318"/>
    <property type="project" value="GO_Central"/>
</dbReference>
<dbReference type="Ensembl" id="ENSCINT00000001727.3">
    <property type="protein sequence ID" value="ENSCINP00000001727.3"/>
    <property type="gene ID" value="ENSCING00000011695.2"/>
</dbReference>
<feature type="transmembrane region" description="Helical" evidence="7">
    <location>
        <begin position="103"/>
        <end position="126"/>
    </location>
</feature>
<dbReference type="AlphaFoldDB" id="F7BAS4"/>
<dbReference type="InterPro" id="IPR046338">
    <property type="entry name" value="GAIN_dom_sf"/>
</dbReference>
<reference evidence="11" key="1">
    <citation type="journal article" date="2002" name="Science">
        <title>The draft genome of Ciona intestinalis: insights into chordate and vertebrate origins.</title>
        <authorList>
            <person name="Dehal P."/>
            <person name="Satou Y."/>
            <person name="Campbell R.K."/>
            <person name="Chapman J."/>
            <person name="Degnan B."/>
            <person name="De Tomaso A."/>
            <person name="Davidson B."/>
            <person name="Di Gregorio A."/>
            <person name="Gelpke M."/>
            <person name="Goodstein D.M."/>
            <person name="Harafuji N."/>
            <person name="Hastings K.E."/>
            <person name="Ho I."/>
            <person name="Hotta K."/>
            <person name="Huang W."/>
            <person name="Kawashima T."/>
            <person name="Lemaire P."/>
            <person name="Martinez D."/>
            <person name="Meinertzhagen I.A."/>
            <person name="Necula S."/>
            <person name="Nonaka M."/>
            <person name="Putnam N."/>
            <person name="Rash S."/>
            <person name="Saiga H."/>
            <person name="Satake M."/>
            <person name="Terry A."/>
            <person name="Yamada L."/>
            <person name="Wang H.G."/>
            <person name="Awazu S."/>
            <person name="Azumi K."/>
            <person name="Boore J."/>
            <person name="Branno M."/>
            <person name="Chin-Bow S."/>
            <person name="DeSantis R."/>
            <person name="Doyle S."/>
            <person name="Francino P."/>
            <person name="Keys D.N."/>
            <person name="Haga S."/>
            <person name="Hayashi H."/>
            <person name="Hino K."/>
            <person name="Imai K.S."/>
            <person name="Inaba K."/>
            <person name="Kano S."/>
            <person name="Kobayashi K."/>
            <person name="Kobayashi M."/>
            <person name="Lee B.I."/>
            <person name="Makabe K.W."/>
            <person name="Manohar C."/>
            <person name="Matassi G."/>
            <person name="Medina M."/>
            <person name="Mochizuki Y."/>
            <person name="Mount S."/>
            <person name="Morishita T."/>
            <person name="Miura S."/>
            <person name="Nakayama A."/>
            <person name="Nishizaka S."/>
            <person name="Nomoto H."/>
            <person name="Ohta F."/>
            <person name="Oishi K."/>
            <person name="Rigoutsos I."/>
            <person name="Sano M."/>
            <person name="Sasaki A."/>
            <person name="Sasakura Y."/>
            <person name="Shoguchi E."/>
            <person name="Shin-i T."/>
            <person name="Spagnuolo A."/>
            <person name="Stainier D."/>
            <person name="Suzuki M.M."/>
            <person name="Tassy O."/>
            <person name="Takatori N."/>
            <person name="Tokuoka M."/>
            <person name="Yagi K."/>
            <person name="Yoshizaki F."/>
            <person name="Wada S."/>
            <person name="Zhang C."/>
            <person name="Hyatt P.D."/>
            <person name="Larimer F."/>
            <person name="Detter C."/>
            <person name="Doggett N."/>
            <person name="Glavina T."/>
            <person name="Hawkins T."/>
            <person name="Richardson P."/>
            <person name="Lucas S."/>
            <person name="Kohara Y."/>
            <person name="Levine M."/>
            <person name="Satoh N."/>
            <person name="Rokhsar D.S."/>
        </authorList>
    </citation>
    <scope>NUCLEOTIDE SEQUENCE [LARGE SCALE GENOMIC DNA]</scope>
</reference>
<feature type="compositionally biased region" description="Low complexity" evidence="6">
    <location>
        <begin position="377"/>
        <end position="395"/>
    </location>
</feature>
<dbReference type="InterPro" id="IPR000832">
    <property type="entry name" value="GPCR_2_secretin-like"/>
</dbReference>
<feature type="transmembrane region" description="Helical" evidence="7">
    <location>
        <begin position="328"/>
        <end position="353"/>
    </location>
</feature>
<feature type="domain" description="G-protein coupled receptors family 2 profile 2" evidence="9">
    <location>
        <begin position="101"/>
        <end position="355"/>
    </location>
</feature>
<evidence type="ECO:0000259" key="8">
    <source>
        <dbReference type="PROSITE" id="PS50221"/>
    </source>
</evidence>
<evidence type="ECO:0000256" key="5">
    <source>
        <dbReference type="ARBA" id="ARBA00023157"/>
    </source>
</evidence>
<dbReference type="STRING" id="7719.ENSCINP00000001727"/>
<evidence type="ECO:0000313" key="11">
    <source>
        <dbReference type="Proteomes" id="UP000008144"/>
    </source>
</evidence>
<dbReference type="PROSITE" id="PS50221">
    <property type="entry name" value="GAIN_B"/>
    <property type="match status" value="1"/>
</dbReference>
<dbReference type="Pfam" id="PF00002">
    <property type="entry name" value="7tm_2"/>
    <property type="match status" value="1"/>
</dbReference>
<evidence type="ECO:0000256" key="2">
    <source>
        <dbReference type="ARBA" id="ARBA00022692"/>
    </source>
</evidence>
<feature type="transmembrane region" description="Helical" evidence="7">
    <location>
        <begin position="256"/>
        <end position="279"/>
    </location>
</feature>
<dbReference type="InterPro" id="IPR057244">
    <property type="entry name" value="GAIN_B"/>
</dbReference>
<evidence type="ECO:0000256" key="4">
    <source>
        <dbReference type="ARBA" id="ARBA00023136"/>
    </source>
</evidence>
<evidence type="ECO:0000259" key="9">
    <source>
        <dbReference type="PROSITE" id="PS50261"/>
    </source>
</evidence>
<feature type="transmembrane region" description="Helical" evidence="7">
    <location>
        <begin position="138"/>
        <end position="158"/>
    </location>
</feature>
<accession>F7BAS4</accession>
<dbReference type="InterPro" id="IPR017981">
    <property type="entry name" value="GPCR_2-like_7TM"/>
</dbReference>
<evidence type="ECO:0000256" key="7">
    <source>
        <dbReference type="SAM" id="Phobius"/>
    </source>
</evidence>
<evidence type="ECO:0008006" key="12">
    <source>
        <dbReference type="Google" id="ProtNLM"/>
    </source>
</evidence>
<dbReference type="Pfam" id="PF01825">
    <property type="entry name" value="GPS"/>
    <property type="match status" value="1"/>
</dbReference>
<evidence type="ECO:0000256" key="6">
    <source>
        <dbReference type="SAM" id="MobiDB-lite"/>
    </source>
</evidence>
<dbReference type="GO" id="GO:0007186">
    <property type="term" value="P:G protein-coupled receptor signaling pathway"/>
    <property type="evidence" value="ECO:0000318"/>
    <property type="project" value="GO_Central"/>
</dbReference>
<dbReference type="GeneTree" id="ENSGT00940000167190"/>
<feature type="transmembrane region" description="Helical" evidence="7">
    <location>
        <begin position="178"/>
        <end position="201"/>
    </location>
</feature>